<dbReference type="Gene3D" id="3.90.550.10">
    <property type="entry name" value="Spore Coat Polysaccharide Biosynthesis Protein SpsA, Chain A"/>
    <property type="match status" value="1"/>
</dbReference>
<dbReference type="InterPro" id="IPR029044">
    <property type="entry name" value="Nucleotide-diphossugar_trans"/>
</dbReference>
<proteinExistence type="evidence at transcript level"/>
<dbReference type="EMBL" id="AK364518">
    <property type="protein sequence ID" value="BAJ95721.1"/>
    <property type="molecule type" value="mRNA"/>
</dbReference>
<dbReference type="SUPFAM" id="SSF53448">
    <property type="entry name" value="Nucleotide-diphospho-sugar transferases"/>
    <property type="match status" value="1"/>
</dbReference>
<organism evidence="1">
    <name type="scientific">Hordeum vulgare subsp. vulgare</name>
    <name type="common">Domesticated barley</name>
    <dbReference type="NCBI Taxonomy" id="112509"/>
    <lineage>
        <taxon>Eukaryota</taxon>
        <taxon>Viridiplantae</taxon>
        <taxon>Streptophyta</taxon>
        <taxon>Embryophyta</taxon>
        <taxon>Tracheophyta</taxon>
        <taxon>Spermatophyta</taxon>
        <taxon>Magnoliopsida</taxon>
        <taxon>Liliopsida</taxon>
        <taxon>Poales</taxon>
        <taxon>Poaceae</taxon>
        <taxon>BOP clade</taxon>
        <taxon>Pooideae</taxon>
        <taxon>Triticodae</taxon>
        <taxon>Triticeae</taxon>
        <taxon>Hordeinae</taxon>
        <taxon>Hordeum</taxon>
    </lineage>
</organism>
<reference evidence="1" key="1">
    <citation type="journal article" date="2011" name="Plant Physiol.">
        <title>Comprehensive sequence analysis of 24,783 barley full-length cDNAs derived from 12 clone libraries.</title>
        <authorList>
            <person name="Matsumoto T."/>
            <person name="Tanaka T."/>
            <person name="Sakai H."/>
            <person name="Amano N."/>
            <person name="Kanamori H."/>
            <person name="Kurita K."/>
            <person name="Kikuta A."/>
            <person name="Kamiya K."/>
            <person name="Yamamoto M."/>
            <person name="Ikawa H."/>
            <person name="Fujii N."/>
            <person name="Hori K."/>
            <person name="Itoh T."/>
            <person name="Sato K."/>
        </authorList>
    </citation>
    <scope>NUCLEOTIDE SEQUENCE</scope>
    <source>
        <tissue evidence="1">Shoot and root</tissue>
    </source>
</reference>
<sequence>MAEKNKTVAVFMYDGTEKYNAMTVNAIKSFLAANHGITVGILVPGSLRQPDWASILGSESRGRIDVRLFRQHFTNWNPTQHKLDIELFADTYDYVLWVDSDTVAFSDIGKLVSDFARTSCQFALVEDLVTSKVNFQQRWQAATGSSNPKPFVPQTALMLFRKSAFARVFPAWESTWRKWIEPAPFAHYGDPDPAFQGSAFCIEQYALGLALEQLSMLSDAVLYRIPRRQIIFKDVGNNGNGSSNGTFNVPLSSLVGGVNTSGAASIAHSSYGSSGSSYAVVPTSGGSYQLSSYLQASLSSYSLTSYAHYPSSSQAGSYPFSSAGGASSYPVSLYQHGSYGFGGASGSYQLGSHQLGSYQLGSYQLSSAQAGSYQGGSYQPSSYSGSYQGGSLQVGSHQLGSYTESVRASEALGGSHMVGVIALNTGLNYDIVVDSFAGAILHFYSFNYEPGYKVWAQHGKQVRETLDAVWAPKP</sequence>
<accession>F2DKV0</accession>
<name>F2DKV0_HORVV</name>
<dbReference type="AlphaFoldDB" id="F2DKV0"/>
<evidence type="ECO:0000313" key="1">
    <source>
        <dbReference type="EMBL" id="BAJ95721.1"/>
    </source>
</evidence>
<protein>
    <submittedName>
        <fullName evidence="1">Predicted protein</fullName>
    </submittedName>
</protein>